<dbReference type="Proteomes" id="UP000315131">
    <property type="component" value="Unassembled WGS sequence"/>
</dbReference>
<dbReference type="HAMAP" id="MF_02065">
    <property type="entry name" value="MltG"/>
    <property type="match status" value="1"/>
</dbReference>
<keyword evidence="6 7" id="KW-0961">Cell wall biogenesis/degradation</keyword>
<dbReference type="PANTHER" id="PTHR30518:SF2">
    <property type="entry name" value="ENDOLYTIC MUREIN TRANSGLYCOSYLASE"/>
    <property type="match status" value="1"/>
</dbReference>
<dbReference type="Pfam" id="PF02618">
    <property type="entry name" value="YceG"/>
    <property type="match status" value="1"/>
</dbReference>
<organism evidence="8 9">
    <name type="scientific">Christiangramia sabulilitoris</name>
    <dbReference type="NCBI Taxonomy" id="2583991"/>
    <lineage>
        <taxon>Bacteria</taxon>
        <taxon>Pseudomonadati</taxon>
        <taxon>Bacteroidota</taxon>
        <taxon>Flavobacteriia</taxon>
        <taxon>Flavobacteriales</taxon>
        <taxon>Flavobacteriaceae</taxon>
        <taxon>Christiangramia</taxon>
    </lineage>
</organism>
<accession>A0A550I7S2</accession>
<dbReference type="GO" id="GO:0009252">
    <property type="term" value="P:peptidoglycan biosynthetic process"/>
    <property type="evidence" value="ECO:0007669"/>
    <property type="project" value="UniProtKB-UniRule"/>
</dbReference>
<protein>
    <recommendedName>
        <fullName evidence="7">Endolytic murein transglycosylase</fullName>
        <ecNumber evidence="7">4.2.2.29</ecNumber>
    </recommendedName>
    <alternativeName>
        <fullName evidence="7">Peptidoglycan lytic transglycosylase</fullName>
    </alternativeName>
    <alternativeName>
        <fullName evidence="7">Peptidoglycan polymerization terminase</fullName>
    </alternativeName>
</protein>
<evidence type="ECO:0000256" key="6">
    <source>
        <dbReference type="ARBA" id="ARBA00023316"/>
    </source>
</evidence>
<feature type="site" description="Important for catalytic activity" evidence="7">
    <location>
        <position position="216"/>
    </location>
</feature>
<dbReference type="OrthoDB" id="9814591at2"/>
<dbReference type="PANTHER" id="PTHR30518">
    <property type="entry name" value="ENDOLYTIC MUREIN TRANSGLYCOSYLASE"/>
    <property type="match status" value="1"/>
</dbReference>
<evidence type="ECO:0000256" key="1">
    <source>
        <dbReference type="ARBA" id="ARBA00022475"/>
    </source>
</evidence>
<evidence type="ECO:0000256" key="3">
    <source>
        <dbReference type="ARBA" id="ARBA00022989"/>
    </source>
</evidence>
<comment type="catalytic activity">
    <reaction evidence="7">
        <text>a peptidoglycan chain = a peptidoglycan chain with N-acetyl-1,6-anhydromuramyl-[peptide] at the reducing end + a peptidoglycan chain with N-acetylglucosamine at the non-reducing end.</text>
        <dbReference type="EC" id="4.2.2.29"/>
    </reaction>
</comment>
<evidence type="ECO:0000256" key="7">
    <source>
        <dbReference type="HAMAP-Rule" id="MF_02065"/>
    </source>
</evidence>
<dbReference type="EC" id="4.2.2.29" evidence="7"/>
<dbReference type="NCBIfam" id="TIGR00247">
    <property type="entry name" value="endolytic transglycosylase MltG"/>
    <property type="match status" value="1"/>
</dbReference>
<evidence type="ECO:0000256" key="4">
    <source>
        <dbReference type="ARBA" id="ARBA00023136"/>
    </source>
</evidence>
<dbReference type="AlphaFoldDB" id="A0A550I7S2"/>
<dbReference type="GO" id="GO:0008932">
    <property type="term" value="F:lytic endotransglycosylase activity"/>
    <property type="evidence" value="ECO:0007669"/>
    <property type="project" value="UniProtKB-UniRule"/>
</dbReference>
<comment type="function">
    <text evidence="7">Functions as a peptidoglycan terminase that cleaves nascent peptidoglycan strands endolytically to terminate their elongation.</text>
</comment>
<dbReference type="GO" id="GO:0005886">
    <property type="term" value="C:plasma membrane"/>
    <property type="evidence" value="ECO:0007669"/>
    <property type="project" value="UniProtKB-SubCell"/>
</dbReference>
<dbReference type="Gene3D" id="3.30.160.60">
    <property type="entry name" value="Classic Zinc Finger"/>
    <property type="match status" value="1"/>
</dbReference>
<proteinExistence type="inferred from homology"/>
<evidence type="ECO:0000313" key="9">
    <source>
        <dbReference type="Proteomes" id="UP000315131"/>
    </source>
</evidence>
<keyword evidence="4 7" id="KW-0472">Membrane</keyword>
<keyword evidence="9" id="KW-1185">Reference proteome</keyword>
<comment type="subcellular location">
    <subcellularLocation>
        <location evidence="7">Cell membrane</location>
        <topology evidence="7">Single-pass membrane protein</topology>
    </subcellularLocation>
</comment>
<evidence type="ECO:0000256" key="2">
    <source>
        <dbReference type="ARBA" id="ARBA00022692"/>
    </source>
</evidence>
<reference evidence="8 9" key="1">
    <citation type="submission" date="2019-06" db="EMBL/GenBank/DDBJ databases">
        <title>Gramella sabulilitoris sp. nov., isolated from a marine sand.</title>
        <authorList>
            <person name="Yoon J.-H."/>
        </authorList>
    </citation>
    <scope>NUCLEOTIDE SEQUENCE [LARGE SCALE GENOMIC DNA]</scope>
    <source>
        <strain evidence="8 9">HSMS-1</strain>
    </source>
</reference>
<keyword evidence="3 7" id="KW-1133">Transmembrane helix</keyword>
<keyword evidence="2 7" id="KW-0812">Transmembrane</keyword>
<keyword evidence="1 7" id="KW-1003">Cell membrane</keyword>
<evidence type="ECO:0000256" key="5">
    <source>
        <dbReference type="ARBA" id="ARBA00023239"/>
    </source>
</evidence>
<dbReference type="Gene3D" id="3.30.1490.480">
    <property type="entry name" value="Endolytic murein transglycosylase"/>
    <property type="match status" value="1"/>
</dbReference>
<comment type="similarity">
    <text evidence="7">Belongs to the transglycosylase MltG family.</text>
</comment>
<feature type="transmembrane region" description="Helical" evidence="7">
    <location>
        <begin position="7"/>
        <end position="26"/>
    </location>
</feature>
<gene>
    <name evidence="7 8" type="primary">mltG</name>
    <name evidence="8" type="ORF">FGM01_03805</name>
</gene>
<comment type="caution">
    <text evidence="8">The sequence shown here is derived from an EMBL/GenBank/DDBJ whole genome shotgun (WGS) entry which is preliminary data.</text>
</comment>
<dbReference type="InterPro" id="IPR003770">
    <property type="entry name" value="MLTG-like"/>
</dbReference>
<dbReference type="CDD" id="cd08010">
    <property type="entry name" value="MltG_like"/>
    <property type="match status" value="1"/>
</dbReference>
<keyword evidence="5 7" id="KW-0456">Lyase</keyword>
<evidence type="ECO:0000313" key="8">
    <source>
        <dbReference type="EMBL" id="TRO67024.1"/>
    </source>
</evidence>
<dbReference type="RefSeq" id="WP_143409804.1">
    <property type="nucleotide sequence ID" value="NZ_VHSF01000001.1"/>
</dbReference>
<sequence>MYTKKIILTITILVVIGFGIFGYYIYNSIFSSNTSFEAKEEVVYIPSDASYQTVIDTLKPLIKDISSFDMVAQKKGYAANIKPGRYFLEKGMNNNELVNRLRSGNRPVKVVFNNQERLVDLAGRIAPQIEADSVSLISAFRDPEFLENSKFDEKTALGMYIPNQYEFYWNTSAEEFRERMKKEYDRFWNAKRLKRAEEIGLTPQQVITLASIVQKETAKVDERPRVAGVYMNRYKNGWKLDADPTVIYAIKETTGNFDTIIKRVLYKDLEIDSPYNTYKYREIPPGPIWMPDISSIDAVLNYEDHDFYFFVADVENFGYHKFAKTLAQHNRNKREYVSWINEQGVKR</sequence>
<dbReference type="EMBL" id="VHSF01000001">
    <property type="protein sequence ID" value="TRO67024.1"/>
    <property type="molecule type" value="Genomic_DNA"/>
</dbReference>
<name>A0A550I7S2_9FLAO</name>
<dbReference type="GO" id="GO:0071555">
    <property type="term" value="P:cell wall organization"/>
    <property type="evidence" value="ECO:0007669"/>
    <property type="project" value="UniProtKB-KW"/>
</dbReference>